<dbReference type="GO" id="GO:0006282">
    <property type="term" value="P:regulation of DNA repair"/>
    <property type="evidence" value="ECO:0007669"/>
    <property type="project" value="UniProtKB-UniRule"/>
</dbReference>
<dbReference type="OrthoDB" id="5421057at2"/>
<sequence length="271" mass="31651">MPKISRITTQKKHKDRYNIFLDNGSGEKYGFSVDESILVEYRLRKGMELEDSTVNVLIQKDTLHKHYTLAINFLSYRMRTKKEIRDYLVEKEVDEAHISKIMEKLAAERLIDDHEFARSFVRTRINTSSKGPNMVKQELLQKGVEEAFIIEALEMYSFDIQFEKALKLAEKKLNANSKKSFRQQIQQMQGTLMQKGYSGDLVKEVTSELANQKDDDAEWASLVKQGEKLLQKHQQKYSGFQLSQKIKEALYRKGFTIDLINTFLDEYLEEG</sequence>
<dbReference type="PANTHER" id="PTHR33602:SF1">
    <property type="entry name" value="REGULATORY PROTEIN RECX FAMILY PROTEIN"/>
    <property type="match status" value="1"/>
</dbReference>
<proteinExistence type="inferred from homology"/>
<comment type="function">
    <text evidence="5">Modulates RecA activity.</text>
</comment>
<dbReference type="HAMAP" id="MF_01114">
    <property type="entry name" value="RecX"/>
    <property type="match status" value="1"/>
</dbReference>
<dbReference type="Gene3D" id="1.10.10.10">
    <property type="entry name" value="Winged helix-like DNA-binding domain superfamily/Winged helix DNA-binding domain"/>
    <property type="match status" value="4"/>
</dbReference>
<comment type="similarity">
    <text evidence="2 5">Belongs to the RecX family.</text>
</comment>
<protein>
    <recommendedName>
        <fullName evidence="3 5">Regulatory protein RecX</fullName>
    </recommendedName>
</protein>
<evidence type="ECO:0000259" key="7">
    <source>
        <dbReference type="Pfam" id="PF21981"/>
    </source>
</evidence>
<dbReference type="PANTHER" id="PTHR33602">
    <property type="entry name" value="REGULATORY PROTEIN RECX FAMILY PROTEIN"/>
    <property type="match status" value="1"/>
</dbReference>
<dbReference type="Pfam" id="PF21982">
    <property type="entry name" value="RecX_HTH1"/>
    <property type="match status" value="1"/>
</dbReference>
<dbReference type="RefSeq" id="WP_090086860.1">
    <property type="nucleotide sequence ID" value="NZ_FOMR01000012.1"/>
</dbReference>
<evidence type="ECO:0000256" key="5">
    <source>
        <dbReference type="HAMAP-Rule" id="MF_01114"/>
    </source>
</evidence>
<evidence type="ECO:0000313" key="10">
    <source>
        <dbReference type="Proteomes" id="UP000199474"/>
    </source>
</evidence>
<accession>A0A1I1ZI25</accession>
<evidence type="ECO:0000313" key="9">
    <source>
        <dbReference type="EMBL" id="SFE30988.1"/>
    </source>
</evidence>
<evidence type="ECO:0000256" key="2">
    <source>
        <dbReference type="ARBA" id="ARBA00009695"/>
    </source>
</evidence>
<feature type="domain" description="RecX second three-helical" evidence="6">
    <location>
        <begin position="112"/>
        <end position="153"/>
    </location>
</feature>
<keyword evidence="10" id="KW-1185">Reference proteome</keyword>
<dbReference type="InterPro" id="IPR053925">
    <property type="entry name" value="RecX_HTH_3rd"/>
</dbReference>
<dbReference type="Pfam" id="PF21981">
    <property type="entry name" value="RecX_HTH3"/>
    <property type="match status" value="2"/>
</dbReference>
<dbReference type="InterPro" id="IPR003783">
    <property type="entry name" value="Regulatory_RecX"/>
</dbReference>
<dbReference type="GO" id="GO:0005737">
    <property type="term" value="C:cytoplasm"/>
    <property type="evidence" value="ECO:0007669"/>
    <property type="project" value="UniProtKB-SubCell"/>
</dbReference>
<gene>
    <name evidence="5" type="primary">recX</name>
    <name evidence="9" type="ORF">SAMN05216238_11294</name>
</gene>
<feature type="domain" description="RecX third three-helical" evidence="7">
    <location>
        <begin position="159"/>
        <end position="205"/>
    </location>
</feature>
<reference evidence="10" key="1">
    <citation type="submission" date="2016-10" db="EMBL/GenBank/DDBJ databases">
        <authorList>
            <person name="Varghese N."/>
            <person name="Submissions S."/>
        </authorList>
    </citation>
    <scope>NUCLEOTIDE SEQUENCE [LARGE SCALE GENOMIC DNA]</scope>
    <source>
        <strain evidence="10">DSM 22530</strain>
    </source>
</reference>
<dbReference type="STRING" id="640948.SAMN05216238_11294"/>
<dbReference type="InterPro" id="IPR053926">
    <property type="entry name" value="RecX_HTH_1st"/>
</dbReference>
<evidence type="ECO:0000259" key="6">
    <source>
        <dbReference type="Pfam" id="PF02631"/>
    </source>
</evidence>
<evidence type="ECO:0000259" key="8">
    <source>
        <dbReference type="Pfam" id="PF21982"/>
    </source>
</evidence>
<organism evidence="9 10">
    <name type="scientific">Lentibacillus persicus</name>
    <dbReference type="NCBI Taxonomy" id="640948"/>
    <lineage>
        <taxon>Bacteria</taxon>
        <taxon>Bacillati</taxon>
        <taxon>Bacillota</taxon>
        <taxon>Bacilli</taxon>
        <taxon>Bacillales</taxon>
        <taxon>Bacillaceae</taxon>
        <taxon>Lentibacillus</taxon>
    </lineage>
</organism>
<dbReference type="InterPro" id="IPR036388">
    <property type="entry name" value="WH-like_DNA-bd_sf"/>
</dbReference>
<keyword evidence="4 5" id="KW-0963">Cytoplasm</keyword>
<name>A0A1I1ZI25_9BACI</name>
<evidence type="ECO:0000256" key="3">
    <source>
        <dbReference type="ARBA" id="ARBA00018111"/>
    </source>
</evidence>
<comment type="subcellular location">
    <subcellularLocation>
        <location evidence="1 5">Cytoplasm</location>
    </subcellularLocation>
</comment>
<evidence type="ECO:0000256" key="1">
    <source>
        <dbReference type="ARBA" id="ARBA00004496"/>
    </source>
</evidence>
<dbReference type="InterPro" id="IPR053924">
    <property type="entry name" value="RecX_HTH_2nd"/>
</dbReference>
<dbReference type="NCBIfam" id="NF010733">
    <property type="entry name" value="PRK14135.1"/>
    <property type="match status" value="1"/>
</dbReference>
<dbReference type="Pfam" id="PF02631">
    <property type="entry name" value="RecX_HTH2"/>
    <property type="match status" value="1"/>
</dbReference>
<dbReference type="Proteomes" id="UP000199474">
    <property type="component" value="Unassembled WGS sequence"/>
</dbReference>
<dbReference type="EMBL" id="FOMR01000012">
    <property type="protein sequence ID" value="SFE30988.1"/>
    <property type="molecule type" value="Genomic_DNA"/>
</dbReference>
<feature type="domain" description="RecX third three-helical" evidence="7">
    <location>
        <begin position="216"/>
        <end position="264"/>
    </location>
</feature>
<evidence type="ECO:0000256" key="4">
    <source>
        <dbReference type="ARBA" id="ARBA00022490"/>
    </source>
</evidence>
<feature type="domain" description="RecX first three-helical" evidence="8">
    <location>
        <begin position="67"/>
        <end position="105"/>
    </location>
</feature>
<dbReference type="AlphaFoldDB" id="A0A1I1ZI25"/>